<dbReference type="PANTHER" id="PTHR12286">
    <property type="entry name" value="SACCHAROPINE DEHYDROGENASE-LIKE OXIDOREDUCTASE"/>
    <property type="match status" value="1"/>
</dbReference>
<dbReference type="RefSeq" id="WP_311367514.1">
    <property type="nucleotide sequence ID" value="NZ_JAVRHX010000001.1"/>
</dbReference>
<dbReference type="SUPFAM" id="SSF51735">
    <property type="entry name" value="NAD(P)-binding Rossmann-fold domains"/>
    <property type="match status" value="1"/>
</dbReference>
<comment type="caution">
    <text evidence="3">The sequence shown here is derived from an EMBL/GenBank/DDBJ whole genome shotgun (WGS) entry which is preliminary data.</text>
</comment>
<dbReference type="InterPro" id="IPR005097">
    <property type="entry name" value="Sacchrp_dh_NADP-bd"/>
</dbReference>
<evidence type="ECO:0000313" key="3">
    <source>
        <dbReference type="EMBL" id="MDT0594025.1"/>
    </source>
</evidence>
<feature type="domain" description="Saccharopine dehydrogenase NADP binding" evidence="2">
    <location>
        <begin position="9"/>
        <end position="140"/>
    </location>
</feature>
<keyword evidence="4" id="KW-1185">Reference proteome</keyword>
<evidence type="ECO:0000259" key="2">
    <source>
        <dbReference type="Pfam" id="PF03435"/>
    </source>
</evidence>
<accession>A0ABU2ZN38</accession>
<dbReference type="Proteomes" id="UP001253545">
    <property type="component" value="Unassembled WGS sequence"/>
</dbReference>
<organism evidence="3 4">
    <name type="scientific">Glaciecola petra</name>
    <dbReference type="NCBI Taxonomy" id="3075602"/>
    <lineage>
        <taxon>Bacteria</taxon>
        <taxon>Pseudomonadati</taxon>
        <taxon>Pseudomonadota</taxon>
        <taxon>Gammaproteobacteria</taxon>
        <taxon>Alteromonadales</taxon>
        <taxon>Alteromonadaceae</taxon>
        <taxon>Glaciecola</taxon>
    </lineage>
</organism>
<sequence length="397" mass="42843">MANEKYDLIVFGSTGFTGRLVAEYLQKQYGEGGPSASDNIKWAMAGRSAEKLEQVRDEMGISQDIDLLVADSDDQSSLDSLVDSAKVVLTTVGPYQLYGEKLLATVVKLGKSYVDLCGEPAWMHQMIAKYQAEAKTNNAHIVFSCGFDSVPFDLGVYFLQQAVIQETAAPLDYVKGRVRKMQGTFSGGTAASLKATMVAAKQDKAIMHALINPYSLATSEVLSEQPRGDKPHFDEKLGSWAAPFIMAAINTKNVHRSNFLLNYAYGKTFKYDEMMLTGPGDKGEAIANHVANDKSLGGEGGPKPGEGPSKEERENGFYDVLFIGEHANGKTYAASVAGYLDPGYGSTSKMITESAICLAEKKESLSGGFYTSAPALGEALIERLQKNAGLVFKIEQA</sequence>
<reference evidence="3 4" key="1">
    <citation type="submission" date="2023-09" db="EMBL/GenBank/DDBJ databases">
        <authorList>
            <person name="Rey-Velasco X."/>
        </authorList>
    </citation>
    <scope>NUCLEOTIDE SEQUENCE [LARGE SCALE GENOMIC DNA]</scope>
    <source>
        <strain evidence="3 4">P117</strain>
    </source>
</reference>
<feature type="region of interest" description="Disordered" evidence="1">
    <location>
        <begin position="292"/>
        <end position="312"/>
    </location>
</feature>
<evidence type="ECO:0000256" key="1">
    <source>
        <dbReference type="SAM" id="MobiDB-lite"/>
    </source>
</evidence>
<dbReference type="PANTHER" id="PTHR12286:SF5">
    <property type="entry name" value="SACCHAROPINE DEHYDROGENASE-LIKE OXIDOREDUCTASE"/>
    <property type="match status" value="1"/>
</dbReference>
<dbReference type="Gene3D" id="3.40.50.720">
    <property type="entry name" value="NAD(P)-binding Rossmann-like Domain"/>
    <property type="match status" value="1"/>
</dbReference>
<gene>
    <name evidence="3" type="ORF">RM552_04130</name>
</gene>
<dbReference type="EMBL" id="JAVRHX010000001">
    <property type="protein sequence ID" value="MDT0594025.1"/>
    <property type="molecule type" value="Genomic_DNA"/>
</dbReference>
<dbReference type="InterPro" id="IPR036291">
    <property type="entry name" value="NAD(P)-bd_dom_sf"/>
</dbReference>
<dbReference type="Pfam" id="PF03435">
    <property type="entry name" value="Sacchrp_dh_NADP"/>
    <property type="match status" value="1"/>
</dbReference>
<dbReference type="InterPro" id="IPR051276">
    <property type="entry name" value="Saccharopine_DH-like_oxidrdct"/>
</dbReference>
<evidence type="ECO:0000313" key="4">
    <source>
        <dbReference type="Proteomes" id="UP001253545"/>
    </source>
</evidence>
<proteinExistence type="predicted"/>
<protein>
    <submittedName>
        <fullName evidence="3">Saccharopine dehydrogenase NADP-binding domain-containing protein</fullName>
    </submittedName>
</protein>
<name>A0ABU2ZN38_9ALTE</name>